<keyword evidence="5" id="KW-0687">Ribonucleoprotein</keyword>
<dbReference type="Gene3D" id="3.30.160.20">
    <property type="match status" value="1"/>
</dbReference>
<reference evidence="12" key="1">
    <citation type="journal article" date="2018" name="Nat. Microbiol.">
        <title>Leveraging single-cell genomics to expand the fungal tree of life.</title>
        <authorList>
            <person name="Ahrendt S.R."/>
            <person name="Quandt C.A."/>
            <person name="Ciobanu D."/>
            <person name="Clum A."/>
            <person name="Salamov A."/>
            <person name="Andreopoulos B."/>
            <person name="Cheng J.F."/>
            <person name="Woyke T."/>
            <person name="Pelin A."/>
            <person name="Henrissat B."/>
            <person name="Reynolds N.K."/>
            <person name="Benny G.L."/>
            <person name="Smith M.E."/>
            <person name="James T.Y."/>
            <person name="Grigoriev I.V."/>
        </authorList>
    </citation>
    <scope>NUCLEOTIDE SEQUENCE [LARGE SCALE GENOMIC DNA]</scope>
</reference>
<name>A0A4P9W152_9FUNG</name>
<dbReference type="GO" id="GO:0006396">
    <property type="term" value="P:RNA processing"/>
    <property type="evidence" value="ECO:0007669"/>
    <property type="project" value="InterPro"/>
</dbReference>
<dbReference type="Pfam" id="PF14622">
    <property type="entry name" value="Ribonucleas_3_3"/>
    <property type="match status" value="1"/>
</dbReference>
<dbReference type="Pfam" id="PF22892">
    <property type="entry name" value="DSRM_MRPL44"/>
    <property type="match status" value="1"/>
</dbReference>
<dbReference type="InterPro" id="IPR044444">
    <property type="entry name" value="Ribosomal_mL44_DSRM_metazoa"/>
</dbReference>
<evidence type="ECO:0000256" key="1">
    <source>
        <dbReference type="ARBA" id="ARBA00004173"/>
    </source>
</evidence>
<dbReference type="CDD" id="cd00593">
    <property type="entry name" value="RIBOc"/>
    <property type="match status" value="1"/>
</dbReference>
<dbReference type="EMBL" id="KZ998635">
    <property type="protein sequence ID" value="RKO85901.1"/>
    <property type="molecule type" value="Genomic_DNA"/>
</dbReference>
<feature type="domain" description="DRBM" evidence="9">
    <location>
        <begin position="121"/>
        <end position="191"/>
    </location>
</feature>
<evidence type="ECO:0000256" key="6">
    <source>
        <dbReference type="ARBA" id="ARBA00024034"/>
    </source>
</evidence>
<evidence type="ECO:0000313" key="11">
    <source>
        <dbReference type="EMBL" id="RKO85901.1"/>
    </source>
</evidence>
<dbReference type="OrthoDB" id="67027at2759"/>
<dbReference type="GO" id="GO:0003725">
    <property type="term" value="F:double-stranded RNA binding"/>
    <property type="evidence" value="ECO:0007669"/>
    <property type="project" value="InterPro"/>
</dbReference>
<feature type="domain" description="RNase III" evidence="10">
    <location>
        <begin position="1"/>
        <end position="94"/>
    </location>
</feature>
<evidence type="ECO:0000256" key="3">
    <source>
        <dbReference type="ARBA" id="ARBA00022980"/>
    </source>
</evidence>
<dbReference type="AlphaFoldDB" id="A0A4P9W152"/>
<evidence type="ECO:0000256" key="4">
    <source>
        <dbReference type="ARBA" id="ARBA00023128"/>
    </source>
</evidence>
<dbReference type="InterPro" id="IPR036389">
    <property type="entry name" value="RNase_III_sf"/>
</dbReference>
<sequence length="216" mass="24477">MCDRFHQTGERVLRFYVMEHIFAKFPELPQDALESVEEAYVGFRSLATVAQNLGVDKVMLWKGTDDPNFPEKTQEAVSGRVLLSVIGAYYKERGTAATKEFIKLHFLSRTVELEGHLNLEKPMYVLLELTKALAQPKPIARLLKESGRYSSNPVYVVGMFIGAVKIGEAYGSSIRMAEHRAARDALQRHYMTEVKNVVVPSDWDEDSLTFVEDTTE</sequence>
<dbReference type="SUPFAM" id="SSF54768">
    <property type="entry name" value="dsRNA-binding domain-like"/>
    <property type="match status" value="1"/>
</dbReference>
<dbReference type="SMART" id="SM00358">
    <property type="entry name" value="DSRM"/>
    <property type="match status" value="1"/>
</dbReference>
<evidence type="ECO:0000259" key="9">
    <source>
        <dbReference type="PROSITE" id="PS50137"/>
    </source>
</evidence>
<organism evidence="11 12">
    <name type="scientific">Blyttiomyces helicus</name>
    <dbReference type="NCBI Taxonomy" id="388810"/>
    <lineage>
        <taxon>Eukaryota</taxon>
        <taxon>Fungi</taxon>
        <taxon>Fungi incertae sedis</taxon>
        <taxon>Chytridiomycota</taxon>
        <taxon>Chytridiomycota incertae sedis</taxon>
        <taxon>Chytridiomycetes</taxon>
        <taxon>Chytridiomycetes incertae sedis</taxon>
        <taxon>Blyttiomyces</taxon>
    </lineage>
</organism>
<dbReference type="InterPro" id="IPR044443">
    <property type="entry name" value="Ribosomal_mL44_DSRM_fung"/>
</dbReference>
<evidence type="ECO:0000259" key="10">
    <source>
        <dbReference type="PROSITE" id="PS50142"/>
    </source>
</evidence>
<dbReference type="PROSITE" id="PS50142">
    <property type="entry name" value="RNASE_3_2"/>
    <property type="match status" value="1"/>
</dbReference>
<dbReference type="Gene3D" id="1.10.1520.10">
    <property type="entry name" value="Ribonuclease III domain"/>
    <property type="match status" value="2"/>
</dbReference>
<evidence type="ECO:0000256" key="5">
    <source>
        <dbReference type="ARBA" id="ARBA00023274"/>
    </source>
</evidence>
<dbReference type="GO" id="GO:0005739">
    <property type="term" value="C:mitochondrion"/>
    <property type="evidence" value="ECO:0007669"/>
    <property type="project" value="TreeGrafter"/>
</dbReference>
<proteinExistence type="inferred from homology"/>
<dbReference type="GO" id="GO:0003735">
    <property type="term" value="F:structural constituent of ribosome"/>
    <property type="evidence" value="ECO:0007669"/>
    <property type="project" value="TreeGrafter"/>
</dbReference>
<dbReference type="InterPro" id="IPR000999">
    <property type="entry name" value="RNase_III_dom"/>
</dbReference>
<dbReference type="InterPro" id="IPR014720">
    <property type="entry name" value="dsRBD_dom"/>
</dbReference>
<gene>
    <name evidence="11" type="ORF">BDK51DRAFT_22218</name>
</gene>
<dbReference type="CDD" id="cd19873">
    <property type="entry name" value="DSRM_MRPL3_like"/>
    <property type="match status" value="1"/>
</dbReference>
<comment type="similarity">
    <text evidence="6">Belongs to the ribonuclease III family. Mitochondrion-specific ribosomal protein mL44 subfamily.</text>
</comment>
<keyword evidence="12" id="KW-1185">Reference proteome</keyword>
<dbReference type="SUPFAM" id="SSF69065">
    <property type="entry name" value="RNase III domain-like"/>
    <property type="match status" value="1"/>
</dbReference>
<dbReference type="PANTHER" id="PTHR11207">
    <property type="entry name" value="RIBONUCLEASE III"/>
    <property type="match status" value="1"/>
</dbReference>
<dbReference type="PROSITE" id="PS50137">
    <property type="entry name" value="DS_RBD"/>
    <property type="match status" value="1"/>
</dbReference>
<comment type="subcellular location">
    <subcellularLocation>
        <location evidence="1">Mitochondrion</location>
    </subcellularLocation>
</comment>
<evidence type="ECO:0000256" key="2">
    <source>
        <dbReference type="ARBA" id="ARBA00022884"/>
    </source>
</evidence>
<evidence type="ECO:0000256" key="7">
    <source>
        <dbReference type="ARBA" id="ARBA00035187"/>
    </source>
</evidence>
<dbReference type="GO" id="GO:0004525">
    <property type="term" value="F:ribonuclease III activity"/>
    <property type="evidence" value="ECO:0007669"/>
    <property type="project" value="InterPro"/>
</dbReference>
<evidence type="ECO:0000256" key="8">
    <source>
        <dbReference type="PROSITE-ProRule" id="PRU00266"/>
    </source>
</evidence>
<accession>A0A4P9W152</accession>
<keyword evidence="4" id="KW-0496">Mitochondrion</keyword>
<dbReference type="PANTHER" id="PTHR11207:SF32">
    <property type="entry name" value="LARGE RIBOSOMAL SUBUNIT PROTEIN ML44"/>
    <property type="match status" value="1"/>
</dbReference>
<keyword evidence="3" id="KW-0689">Ribosomal protein</keyword>
<evidence type="ECO:0000313" key="12">
    <source>
        <dbReference type="Proteomes" id="UP000269721"/>
    </source>
</evidence>
<dbReference type="Proteomes" id="UP000269721">
    <property type="component" value="Unassembled WGS sequence"/>
</dbReference>
<keyword evidence="2 8" id="KW-0694">RNA-binding</keyword>
<protein>
    <recommendedName>
        <fullName evidence="7">Large ribosomal subunit protein mL44</fullName>
    </recommendedName>
</protein>